<dbReference type="EMBL" id="VSSQ01012564">
    <property type="protein sequence ID" value="MPM49522.1"/>
    <property type="molecule type" value="Genomic_DNA"/>
</dbReference>
<sequence>MPAGRQRRVVHPDAGGVRDPPAGVEQPHRQVDALMAVEEMPRPATDLLERGPSLQVDPLPEDHRVAAPVGRPGVEPGHPAAGARPAVRIGRAGLDDRDVRVGLHHRDHPGHGVRRRQPGVVVVEQDVVTDRQPGPDIAALGDAEVVRLVMRTHPIGQALGLPGVADDQDVEIDPGLRQQRVQRLGELGGSGALGQHDGGDGGQ</sequence>
<gene>
    <name evidence="2" type="ORF">SDC9_96252</name>
</gene>
<comment type="caution">
    <text evidence="2">The sequence shown here is derived from an EMBL/GenBank/DDBJ whole genome shotgun (WGS) entry which is preliminary data.</text>
</comment>
<organism evidence="2">
    <name type="scientific">bioreactor metagenome</name>
    <dbReference type="NCBI Taxonomy" id="1076179"/>
    <lineage>
        <taxon>unclassified sequences</taxon>
        <taxon>metagenomes</taxon>
        <taxon>ecological metagenomes</taxon>
    </lineage>
</organism>
<accession>A0A645A8S0</accession>
<evidence type="ECO:0000256" key="1">
    <source>
        <dbReference type="SAM" id="MobiDB-lite"/>
    </source>
</evidence>
<evidence type="ECO:0000313" key="2">
    <source>
        <dbReference type="EMBL" id="MPM49522.1"/>
    </source>
</evidence>
<feature type="region of interest" description="Disordered" evidence="1">
    <location>
        <begin position="48"/>
        <end position="89"/>
    </location>
</feature>
<name>A0A645A8S0_9ZZZZ</name>
<reference evidence="2" key="1">
    <citation type="submission" date="2019-08" db="EMBL/GenBank/DDBJ databases">
        <authorList>
            <person name="Kucharzyk K."/>
            <person name="Murdoch R.W."/>
            <person name="Higgins S."/>
            <person name="Loffler F."/>
        </authorList>
    </citation>
    <scope>NUCLEOTIDE SEQUENCE</scope>
</reference>
<feature type="region of interest" description="Disordered" evidence="1">
    <location>
        <begin position="1"/>
        <end position="26"/>
    </location>
</feature>
<proteinExistence type="predicted"/>
<dbReference type="AlphaFoldDB" id="A0A645A8S0"/>
<protein>
    <submittedName>
        <fullName evidence="2">Uncharacterized protein</fullName>
    </submittedName>
</protein>